<keyword evidence="9" id="KW-0472">Membrane</keyword>
<evidence type="ECO:0000256" key="6">
    <source>
        <dbReference type="ARBA" id="ARBA00022729"/>
    </source>
</evidence>
<dbReference type="Proteomes" id="UP000321901">
    <property type="component" value="Unassembled WGS sequence"/>
</dbReference>
<dbReference type="GO" id="GO:0005886">
    <property type="term" value="C:plasma membrane"/>
    <property type="evidence" value="ECO:0007669"/>
    <property type="project" value="UniProtKB-SubCell"/>
</dbReference>
<comment type="caution">
    <text evidence="11">The sequence shown here is derived from an EMBL/GenBank/DDBJ whole genome shotgun (WGS) entry which is preliminary data.</text>
</comment>
<keyword evidence="6" id="KW-0732">Signal</keyword>
<dbReference type="AlphaFoldDB" id="A0A511Z7L7"/>
<feature type="domain" description="PBP" evidence="10">
    <location>
        <begin position="129"/>
        <end position="367"/>
    </location>
</feature>
<evidence type="ECO:0000256" key="3">
    <source>
        <dbReference type="ARBA" id="ARBA00008725"/>
    </source>
</evidence>
<keyword evidence="12" id="KW-1185">Reference proteome</keyword>
<dbReference type="PANTHER" id="PTHR30570">
    <property type="entry name" value="PERIPLASMIC PHOSPHATE BINDING COMPONENT OF PHOSPHATE ABC TRANSPORTER"/>
    <property type="match status" value="1"/>
</dbReference>
<evidence type="ECO:0000256" key="2">
    <source>
        <dbReference type="ARBA" id="ARBA00004193"/>
    </source>
</evidence>
<evidence type="ECO:0000256" key="5">
    <source>
        <dbReference type="ARBA" id="ARBA00022592"/>
    </source>
</evidence>
<evidence type="ECO:0000313" key="11">
    <source>
        <dbReference type="EMBL" id="GEN83420.1"/>
    </source>
</evidence>
<keyword evidence="5" id="KW-0592">Phosphate transport</keyword>
<feature type="transmembrane region" description="Helical" evidence="9">
    <location>
        <begin position="65"/>
        <end position="85"/>
    </location>
</feature>
<keyword evidence="9" id="KW-1133">Transmembrane helix</keyword>
<gene>
    <name evidence="11" type="ORF">SLU01_17320</name>
</gene>
<dbReference type="SUPFAM" id="SSF53850">
    <property type="entry name" value="Periplasmic binding protein-like II"/>
    <property type="match status" value="1"/>
</dbReference>
<dbReference type="Gene3D" id="3.40.190.10">
    <property type="entry name" value="Periplasmic binding protein-like II"/>
    <property type="match status" value="2"/>
</dbReference>
<name>A0A511Z7L7_9BACL</name>
<dbReference type="EMBL" id="BJYL01000022">
    <property type="protein sequence ID" value="GEN83420.1"/>
    <property type="molecule type" value="Genomic_DNA"/>
</dbReference>
<reference evidence="11 12" key="1">
    <citation type="submission" date="2019-07" db="EMBL/GenBank/DDBJ databases">
        <title>Whole genome shotgun sequence of Sporosarcina luteola NBRC 105378.</title>
        <authorList>
            <person name="Hosoyama A."/>
            <person name="Uohara A."/>
            <person name="Ohji S."/>
            <person name="Ichikawa N."/>
        </authorList>
    </citation>
    <scope>NUCLEOTIDE SEQUENCE [LARGE SCALE GENOMIC DNA]</scope>
    <source>
        <strain evidence="11 12">NBRC 105378</strain>
    </source>
</reference>
<comment type="subunit">
    <text evidence="4">The complex is composed of two ATP-binding proteins (PstB), two transmembrane proteins (PstC and PstA) and a solute-binding protein (PstS).</text>
</comment>
<feature type="transmembrane region" description="Helical" evidence="9">
    <location>
        <begin position="35"/>
        <end position="53"/>
    </location>
</feature>
<comment type="subcellular location">
    <subcellularLocation>
        <location evidence="2">Cell membrane</location>
        <topology evidence="2">Lipid-anchor</topology>
    </subcellularLocation>
</comment>
<dbReference type="InterPro" id="IPR024370">
    <property type="entry name" value="PBP_domain"/>
</dbReference>
<dbReference type="InterPro" id="IPR050811">
    <property type="entry name" value="Phosphate_ABC_transporter"/>
</dbReference>
<evidence type="ECO:0000313" key="12">
    <source>
        <dbReference type="Proteomes" id="UP000321901"/>
    </source>
</evidence>
<keyword evidence="9" id="KW-0812">Transmembrane</keyword>
<organism evidence="11 12">
    <name type="scientific">Sporosarcina luteola</name>
    <dbReference type="NCBI Taxonomy" id="582850"/>
    <lineage>
        <taxon>Bacteria</taxon>
        <taxon>Bacillati</taxon>
        <taxon>Bacillota</taxon>
        <taxon>Bacilli</taxon>
        <taxon>Bacillales</taxon>
        <taxon>Caryophanaceae</taxon>
        <taxon>Sporosarcina</taxon>
    </lineage>
</organism>
<protein>
    <recommendedName>
        <fullName evidence="10">PBP domain-containing protein</fullName>
    </recommendedName>
</protein>
<sequence length="382" mass="42479">MRKFWGILSVLFIWALVFPLAGMAAFLLYISNKGYFVPLVIAAYISFGAMLVMARFELFNYKKQFWVGAAALIAVSLLFAAPGIYEKTRPVITDGQVNLTEYQPFEKRTKVITSKDPVSLHIEDNLPVIDGATALYPIYAAFAQAVYPEKEYQPYDSEVMSNRTGAAYTNLINGKADIIFVLGPSTTQLNQAENAGKELKLTPIGKEAFVFFVNSKNPVKSLTEDEIKGIYSGEITNWKDVGGKDDLIRAFQRPENSGSQTALQNFMGLTPIMKPPTEDVMSLMGTVIGEVSDYKNHKNAIGYTFRYYSTQMVKNNKIRLLAVDGVEPTVDSIRLGDYPITNEFYAVTAGSDNPHVEAFIEWILSNEGQEIIKKTGYVPVGK</sequence>
<accession>A0A511Z7L7</accession>
<comment type="function">
    <text evidence="1">Part of the ABC transporter complex PstSACB involved in phosphate import.</text>
</comment>
<keyword evidence="5" id="KW-0813">Transport</keyword>
<comment type="similarity">
    <text evidence="3">Belongs to the PstS family.</text>
</comment>
<evidence type="ECO:0000256" key="9">
    <source>
        <dbReference type="SAM" id="Phobius"/>
    </source>
</evidence>
<evidence type="ECO:0000256" key="8">
    <source>
        <dbReference type="ARBA" id="ARBA00023288"/>
    </source>
</evidence>
<dbReference type="Pfam" id="PF12849">
    <property type="entry name" value="PBP_like_2"/>
    <property type="match status" value="1"/>
</dbReference>
<dbReference type="RefSeq" id="WP_246110938.1">
    <property type="nucleotide sequence ID" value="NZ_BJYL01000022.1"/>
</dbReference>
<feature type="transmembrane region" description="Helical" evidence="9">
    <location>
        <begin position="7"/>
        <end position="29"/>
    </location>
</feature>
<evidence type="ECO:0000256" key="1">
    <source>
        <dbReference type="ARBA" id="ARBA00002841"/>
    </source>
</evidence>
<evidence type="ECO:0000256" key="4">
    <source>
        <dbReference type="ARBA" id="ARBA00011529"/>
    </source>
</evidence>
<proteinExistence type="inferred from homology"/>
<keyword evidence="7" id="KW-0564">Palmitate</keyword>
<keyword evidence="8" id="KW-0449">Lipoprotein</keyword>
<evidence type="ECO:0000259" key="10">
    <source>
        <dbReference type="Pfam" id="PF12849"/>
    </source>
</evidence>
<evidence type="ECO:0000256" key="7">
    <source>
        <dbReference type="ARBA" id="ARBA00023139"/>
    </source>
</evidence>
<dbReference type="PANTHER" id="PTHR30570:SF1">
    <property type="entry name" value="PHOSPHATE-BINDING PROTEIN PSTS"/>
    <property type="match status" value="1"/>
</dbReference>
<dbReference type="GO" id="GO:0006817">
    <property type="term" value="P:phosphate ion transport"/>
    <property type="evidence" value="ECO:0007669"/>
    <property type="project" value="UniProtKB-KW"/>
</dbReference>